<dbReference type="InParanoid" id="A0A078B4Z5"/>
<evidence type="ECO:0000259" key="8">
    <source>
        <dbReference type="PROSITE" id="PS51194"/>
    </source>
</evidence>
<organism evidence="9 10">
    <name type="scientific">Stylonychia lemnae</name>
    <name type="common">Ciliate</name>
    <dbReference type="NCBI Taxonomy" id="5949"/>
    <lineage>
        <taxon>Eukaryota</taxon>
        <taxon>Sar</taxon>
        <taxon>Alveolata</taxon>
        <taxon>Ciliophora</taxon>
        <taxon>Intramacronucleata</taxon>
        <taxon>Spirotrichea</taxon>
        <taxon>Stichotrichia</taxon>
        <taxon>Sporadotrichida</taxon>
        <taxon>Oxytrichidae</taxon>
        <taxon>Stylonychinae</taxon>
        <taxon>Stylonychia</taxon>
    </lineage>
</organism>
<dbReference type="GO" id="GO:0005524">
    <property type="term" value="F:ATP binding"/>
    <property type="evidence" value="ECO:0007669"/>
    <property type="project" value="UniProtKB-KW"/>
</dbReference>
<evidence type="ECO:0000256" key="4">
    <source>
        <dbReference type="ARBA" id="ARBA00022840"/>
    </source>
</evidence>
<reference evidence="9 10" key="1">
    <citation type="submission" date="2014-06" db="EMBL/GenBank/DDBJ databases">
        <authorList>
            <person name="Swart Estienne"/>
        </authorList>
    </citation>
    <scope>NUCLEOTIDE SEQUENCE [LARGE SCALE GENOMIC DNA]</scope>
    <source>
        <strain evidence="9 10">130c</strain>
    </source>
</reference>
<dbReference type="GO" id="GO:0016787">
    <property type="term" value="F:hydrolase activity"/>
    <property type="evidence" value="ECO:0007669"/>
    <property type="project" value="UniProtKB-KW"/>
</dbReference>
<proteinExistence type="predicted"/>
<evidence type="ECO:0000256" key="1">
    <source>
        <dbReference type="ARBA" id="ARBA00022741"/>
    </source>
</evidence>
<dbReference type="EMBL" id="CCKQ01017707">
    <property type="protein sequence ID" value="CDW89600.1"/>
    <property type="molecule type" value="Genomic_DNA"/>
</dbReference>
<dbReference type="PANTHER" id="PTHR12131:SF1">
    <property type="entry name" value="ATP-DEPENDENT RNA HELICASE SUPV3L1, MITOCHONDRIAL-RELATED"/>
    <property type="match status" value="1"/>
</dbReference>
<dbReference type="InterPro" id="IPR050699">
    <property type="entry name" value="RNA-DNA_Helicase"/>
</dbReference>
<keyword evidence="10" id="KW-1185">Reference proteome</keyword>
<accession>A0A078B4Z5</accession>
<keyword evidence="4" id="KW-0067">ATP-binding</keyword>
<dbReference type="SMART" id="SM00487">
    <property type="entry name" value="DEXDc"/>
    <property type="match status" value="1"/>
</dbReference>
<sequence>MLINEQSKQIQMPTVFNVDYSGDRSLYASFQPPCASTQQILGDLFSTYDKFIKPMVEPNDEINELFQIDENEIMAKHVASILEEGIDEHEQRDYLDHEVTSIYQQAIQSNIEKANVRLDTDLAISVPQFKLLTGQIQGYNAQISQLVQDTLELKQDLLKEEELDQLLRDIDISDSINTLQAEVNTATQLHIIHKALEAKNIAMNRNQERGTGEESKNKFQSNNEIDKALIEKRKYNQSLIEKQQEAQQIKDAQILQNSQIIEKNMSINTSSSIDFAFKDHNEDEIEFIVQDNRPLREQIESNRIEEEKFKDSTMQIDTTLNGKQQNATEINKKWFQVDELDVRRFQELVPNMVIEYPFELDEFQKRAIYRLEQNCCVFVAAHTSAGKTVVAEYAIALAFKHATKTIYTSPIKALSNQKFREFKDLFGDVGIRTGDVTLNGSASCVVMTTEILQQMIYNESDFLKDVEWVIFDEVHYINNEVRHINLKEYQQERGTVWEEVIMKLPDHINFVMLSATVPNYKEFAEWVGRTKRKQVYVQMTEKRPVPLQHKLLYKDKLSLAKDESGRIQIDEIKKVLKEEEIHNRSKGREDNKTQKEELKQDGDKKEIDFKEKARKAKDHALQKAASKGMKQANSGGGVVFCFARSECTDIPNQLPETLEFTTGEEKGKIKNFLKSKLQRLSELDRELPQIKSIKGLLVRGIGIHHAGMLPIVKELVEILFSDGFLKVIFATTTFAIGLNMPARSVFFTKIMKWNGNESALLETSEYLQMAGRAGRRGKDQFGTCILSIDRTFGQVPKLDQFEQILANQGDRLESKLRLSYQFALNVVQSDDLVINEVLKQSFFENENEKERVITQDKVQKLQIKIQRAQYIECECASVDELQTVHGIYQGLCDVNRRIFTVQRKDFVQMGIIQVITPRFVFQNLVVIQEWTENKDELICLYINQNYRESNLYSEYEQLFENTRLNFKGFNQNNVYYELVTINIRNVVKLYSNVIKLSSKVNLGRGGQIPVGPLKDIIFQFLDMRIFQEWKLGPMTNKEVKEQKVLLDSINQFKCIKCPKISAHLTQIACLDSFTFDLVNCKSLLDDKDLEKSNDFSSKINVLMHYGYLDKGLNQNFKGRVFQTFSTNQFLLTELIFSGLLIDLSDEELIALISTLETQNRSKVDESEAKISESFQAALNFLVSEAEKFMQAEREFKVSGANDDITKLLCLQYYEILYHWASQKSFAEVVKIQKVDEGNIVKVVQNVARLLTHMKNAARVIGDGQLAQRMDNCAVLIKRDIIFTPSLYLE</sequence>
<dbReference type="FunFam" id="3.40.50.300:FF:000354">
    <property type="entry name" value="ATP-dependent RNA helicase SKI2"/>
    <property type="match status" value="1"/>
</dbReference>
<dbReference type="GO" id="GO:0004386">
    <property type="term" value="F:helicase activity"/>
    <property type="evidence" value="ECO:0007669"/>
    <property type="project" value="UniProtKB-KW"/>
</dbReference>
<dbReference type="Proteomes" id="UP000039865">
    <property type="component" value="Unassembled WGS sequence"/>
</dbReference>
<dbReference type="CDD" id="cd18795">
    <property type="entry name" value="SF2_C_Ski2"/>
    <property type="match status" value="1"/>
</dbReference>
<dbReference type="InterPro" id="IPR027417">
    <property type="entry name" value="P-loop_NTPase"/>
</dbReference>
<dbReference type="FunCoup" id="A0A078B4Z5">
    <property type="interactions" value="415"/>
</dbReference>
<evidence type="ECO:0000256" key="5">
    <source>
        <dbReference type="SAM" id="Coils"/>
    </source>
</evidence>
<feature type="domain" description="Helicase C-terminal" evidence="8">
    <location>
        <begin position="653"/>
        <end position="820"/>
    </location>
</feature>
<feature type="domain" description="Helicase ATP-binding" evidence="7">
    <location>
        <begin position="368"/>
        <end position="535"/>
    </location>
</feature>
<evidence type="ECO:0000256" key="3">
    <source>
        <dbReference type="ARBA" id="ARBA00022806"/>
    </source>
</evidence>
<dbReference type="PANTHER" id="PTHR12131">
    <property type="entry name" value="ATP-DEPENDENT RNA AND DNA HELICASE"/>
    <property type="match status" value="1"/>
</dbReference>
<dbReference type="Pfam" id="PF00270">
    <property type="entry name" value="DEAD"/>
    <property type="match status" value="1"/>
</dbReference>
<dbReference type="Gene3D" id="3.40.50.300">
    <property type="entry name" value="P-loop containing nucleotide triphosphate hydrolases"/>
    <property type="match status" value="2"/>
</dbReference>
<dbReference type="Pfam" id="PF00271">
    <property type="entry name" value="Helicase_C"/>
    <property type="match status" value="1"/>
</dbReference>
<feature type="region of interest" description="Disordered" evidence="6">
    <location>
        <begin position="582"/>
        <end position="608"/>
    </location>
</feature>
<dbReference type="SUPFAM" id="SSF52540">
    <property type="entry name" value="P-loop containing nucleoside triphosphate hydrolases"/>
    <property type="match status" value="1"/>
</dbReference>
<dbReference type="InterPro" id="IPR012961">
    <property type="entry name" value="Ski2/MTR4_C"/>
</dbReference>
<dbReference type="InterPro" id="IPR014001">
    <property type="entry name" value="Helicase_ATP-bd"/>
</dbReference>
<evidence type="ECO:0000259" key="7">
    <source>
        <dbReference type="PROSITE" id="PS51192"/>
    </source>
</evidence>
<dbReference type="OMA" id="DENEIMA"/>
<dbReference type="Gene3D" id="1.10.3380.30">
    <property type="match status" value="1"/>
</dbReference>
<dbReference type="SMART" id="SM01142">
    <property type="entry name" value="DSHCT"/>
    <property type="match status" value="1"/>
</dbReference>
<evidence type="ECO:0000313" key="10">
    <source>
        <dbReference type="Proteomes" id="UP000039865"/>
    </source>
</evidence>
<name>A0A078B4Z5_STYLE</name>
<keyword evidence="1" id="KW-0547">Nucleotide-binding</keyword>
<keyword evidence="3 9" id="KW-0347">Helicase</keyword>
<dbReference type="OrthoDB" id="64767at2759"/>
<dbReference type="InterPro" id="IPR011545">
    <property type="entry name" value="DEAD/DEAH_box_helicase_dom"/>
</dbReference>
<feature type="coiled-coil region" evidence="5">
    <location>
        <begin position="225"/>
        <end position="252"/>
    </location>
</feature>
<evidence type="ECO:0000256" key="6">
    <source>
        <dbReference type="SAM" id="MobiDB-lite"/>
    </source>
</evidence>
<dbReference type="InterPro" id="IPR001650">
    <property type="entry name" value="Helicase_C-like"/>
</dbReference>
<keyword evidence="2" id="KW-0378">Hydrolase</keyword>
<protein>
    <submittedName>
        <fullName evidence="9">Dead deah box helicase family protein</fullName>
    </submittedName>
</protein>
<dbReference type="SMART" id="SM00490">
    <property type="entry name" value="HELICc"/>
    <property type="match status" value="1"/>
</dbReference>
<gene>
    <name evidence="9" type="primary">Contig1572.g1713</name>
    <name evidence="9" type="ORF">STYLEM_18734</name>
</gene>
<evidence type="ECO:0000313" key="9">
    <source>
        <dbReference type="EMBL" id="CDW89600.1"/>
    </source>
</evidence>
<dbReference type="Pfam" id="PF08148">
    <property type="entry name" value="DSHCT"/>
    <property type="match status" value="1"/>
</dbReference>
<dbReference type="GO" id="GO:0003676">
    <property type="term" value="F:nucleic acid binding"/>
    <property type="evidence" value="ECO:0007669"/>
    <property type="project" value="InterPro"/>
</dbReference>
<dbReference type="PROSITE" id="PS51192">
    <property type="entry name" value="HELICASE_ATP_BIND_1"/>
    <property type="match status" value="1"/>
</dbReference>
<evidence type="ECO:0000256" key="2">
    <source>
        <dbReference type="ARBA" id="ARBA00022801"/>
    </source>
</evidence>
<dbReference type="PROSITE" id="PS51194">
    <property type="entry name" value="HELICASE_CTER"/>
    <property type="match status" value="1"/>
</dbReference>
<keyword evidence="5" id="KW-0175">Coiled coil</keyword>